<evidence type="ECO:0000313" key="2">
    <source>
        <dbReference type="EMBL" id="PQJ79620.1"/>
    </source>
</evidence>
<gene>
    <name evidence="2" type="ORF">BTO18_10745</name>
</gene>
<evidence type="ECO:0000256" key="1">
    <source>
        <dbReference type="SAM" id="SignalP"/>
    </source>
</evidence>
<name>A0A2S7WPT4_9FLAO</name>
<keyword evidence="3" id="KW-1185">Reference proteome</keyword>
<feature type="chain" id="PRO_5015484823" evidence="1">
    <location>
        <begin position="24"/>
        <end position="367"/>
    </location>
</feature>
<dbReference type="Proteomes" id="UP000238882">
    <property type="component" value="Unassembled WGS sequence"/>
</dbReference>
<sequence>MNTMKKINYSFLFALLFSISLISQEIGDIKVKNKFYGAKTMKKAPKKIYINSFNINYEFYKEAVDFKVGGNGGRIGGNTSNATARAAIGLGGIEANLMQEKTNLLYNNFIARLKSEGYEIVSADEAGKTDLYKNWKKETGPDVKESFSGIINTMPEGYSYFYKRKTNKGEVKKGFLGGIGNQAKLSKALGGATIVDVNLYVMFTENGSNMFKGRAAKVKLKTNLRLASSYMISVPVKTKKKKSIAGKIFGSVKIKGATNHYPANSNISFMQGKVGLGSKASFTGTLKDDVEINGVLKKQKVVAYQKQGSFVPTSFSTFSTYLAAKADRFSTTAKWINVDGKKYADGFYNACNTFLTKQLDAFFSKIK</sequence>
<accession>A0A2S7WPT4</accession>
<dbReference type="AlphaFoldDB" id="A0A2S7WPT4"/>
<evidence type="ECO:0000313" key="3">
    <source>
        <dbReference type="Proteomes" id="UP000238882"/>
    </source>
</evidence>
<proteinExistence type="predicted"/>
<organism evidence="2 3">
    <name type="scientific">Polaribacter porphyrae</name>
    <dbReference type="NCBI Taxonomy" id="1137780"/>
    <lineage>
        <taxon>Bacteria</taxon>
        <taxon>Pseudomonadati</taxon>
        <taxon>Bacteroidota</taxon>
        <taxon>Flavobacteriia</taxon>
        <taxon>Flavobacteriales</taxon>
        <taxon>Flavobacteriaceae</taxon>
    </lineage>
</organism>
<keyword evidence="1" id="KW-0732">Signal</keyword>
<protein>
    <submittedName>
        <fullName evidence="2">Uncharacterized protein</fullName>
    </submittedName>
</protein>
<dbReference type="EMBL" id="MSCN01000001">
    <property type="protein sequence ID" value="PQJ79620.1"/>
    <property type="molecule type" value="Genomic_DNA"/>
</dbReference>
<reference evidence="2 3" key="1">
    <citation type="submission" date="2016-12" db="EMBL/GenBank/DDBJ databases">
        <title>Trade-off between light-utilization and light-protection in marine flavobacteria.</title>
        <authorList>
            <person name="Kumagai Y."/>
            <person name="Yoshizawa S."/>
            <person name="Kogure K."/>
            <person name="Iwasaki W."/>
        </authorList>
    </citation>
    <scope>NUCLEOTIDE SEQUENCE [LARGE SCALE GENOMIC DNA]</scope>
    <source>
        <strain evidence="2 3">NBRC 108759</strain>
    </source>
</reference>
<feature type="signal peptide" evidence="1">
    <location>
        <begin position="1"/>
        <end position="23"/>
    </location>
</feature>
<comment type="caution">
    <text evidence="2">The sequence shown here is derived from an EMBL/GenBank/DDBJ whole genome shotgun (WGS) entry which is preliminary data.</text>
</comment>